<dbReference type="InterPro" id="IPR013494">
    <property type="entry name" value="CHP02678"/>
</dbReference>
<sequence length="400" mass="42905">MSNLANQLVIAERADLARGIRLLLGSPLIRAATDPDGFDLVRRRADTLASWFDHHCGWALVVEPRQGYARLAKVRSDPDASRPARRDRGSRAPFDRRRYALFCVAAAELLGGPATTVGLLADRVAQATAADPVLPGFDPALRAERMAFVDVLRALEGFGALEPVDGSTEDYTDSAGAKVLYRVDATLLVRLLAAPNGPSRLPDGDRLAGMLAEPRYGGASATDVQRALRLRHSVLRKLFDDPVVYWADLTAEQREWATSRTGRENMRKAAEQGGFAVEERAEGVLLVDPESLATDGRFPDDGDNAKVAALHLLDSLGASRAGLTADQLREDAESVLDRSPGSARTYRYSDGPARLVADAVAVLVDFGLARRDGERIVALPAAARYTIVSGSPDSAGGNPS</sequence>
<protein>
    <recommendedName>
        <fullName evidence="3">TIGR02678 family protein</fullName>
    </recommendedName>
</protein>
<dbReference type="RefSeq" id="WP_344931193.1">
    <property type="nucleotide sequence ID" value="NZ_BAAAYK010000038.1"/>
</dbReference>
<gene>
    <name evidence="1" type="ORF">GCM10020366_65490</name>
</gene>
<accession>A0ABP6S1B5</accession>
<dbReference type="EMBL" id="BAAAYK010000038">
    <property type="protein sequence ID" value="GAA3365466.1"/>
    <property type="molecule type" value="Genomic_DNA"/>
</dbReference>
<evidence type="ECO:0008006" key="3">
    <source>
        <dbReference type="Google" id="ProtNLM"/>
    </source>
</evidence>
<evidence type="ECO:0000313" key="1">
    <source>
        <dbReference type="EMBL" id="GAA3365466.1"/>
    </source>
</evidence>
<evidence type="ECO:0000313" key="2">
    <source>
        <dbReference type="Proteomes" id="UP001500483"/>
    </source>
</evidence>
<proteinExistence type="predicted"/>
<reference evidence="2" key="1">
    <citation type="journal article" date="2019" name="Int. J. Syst. Evol. Microbiol.">
        <title>The Global Catalogue of Microorganisms (GCM) 10K type strain sequencing project: providing services to taxonomists for standard genome sequencing and annotation.</title>
        <authorList>
            <consortium name="The Broad Institute Genomics Platform"/>
            <consortium name="The Broad Institute Genome Sequencing Center for Infectious Disease"/>
            <person name="Wu L."/>
            <person name="Ma J."/>
        </authorList>
    </citation>
    <scope>NUCLEOTIDE SEQUENCE [LARGE SCALE GENOMIC DNA]</scope>
    <source>
        <strain evidence="2">JCM 9687</strain>
    </source>
</reference>
<dbReference type="Pfam" id="PF09661">
    <property type="entry name" value="DUF2398"/>
    <property type="match status" value="1"/>
</dbReference>
<dbReference type="Proteomes" id="UP001500483">
    <property type="component" value="Unassembled WGS sequence"/>
</dbReference>
<keyword evidence="2" id="KW-1185">Reference proteome</keyword>
<name>A0ABP6S1B5_9PSEU</name>
<comment type="caution">
    <text evidence="1">The sequence shown here is derived from an EMBL/GenBank/DDBJ whole genome shotgun (WGS) entry which is preliminary data.</text>
</comment>
<dbReference type="NCBIfam" id="TIGR02678">
    <property type="entry name" value="TIGR02678 family protein"/>
    <property type="match status" value="1"/>
</dbReference>
<organism evidence="1 2">
    <name type="scientific">Saccharopolyspora gregorii</name>
    <dbReference type="NCBI Taxonomy" id="33914"/>
    <lineage>
        <taxon>Bacteria</taxon>
        <taxon>Bacillati</taxon>
        <taxon>Actinomycetota</taxon>
        <taxon>Actinomycetes</taxon>
        <taxon>Pseudonocardiales</taxon>
        <taxon>Pseudonocardiaceae</taxon>
        <taxon>Saccharopolyspora</taxon>
    </lineage>
</organism>